<dbReference type="GO" id="GO:0046654">
    <property type="term" value="P:tetrahydrofolate biosynthetic process"/>
    <property type="evidence" value="ECO:0007669"/>
    <property type="project" value="InterPro"/>
</dbReference>
<keyword evidence="4" id="KW-0521">NADP</keyword>
<dbReference type="GO" id="GO:0006730">
    <property type="term" value="P:one-carbon metabolic process"/>
    <property type="evidence" value="ECO:0007669"/>
    <property type="project" value="UniProtKB-KW"/>
</dbReference>
<dbReference type="Pfam" id="PF00186">
    <property type="entry name" value="DHFR_1"/>
    <property type="match status" value="1"/>
</dbReference>
<protein>
    <recommendedName>
        <fullName evidence="2">dihydrofolate reductase</fullName>
        <ecNumber evidence="2">1.5.1.3</ecNumber>
    </recommendedName>
</protein>
<dbReference type="InterPro" id="IPR012259">
    <property type="entry name" value="DHFR"/>
</dbReference>
<evidence type="ECO:0000256" key="6">
    <source>
        <dbReference type="ARBA" id="ARBA00048873"/>
    </source>
</evidence>
<dbReference type="GO" id="GO:0005739">
    <property type="term" value="C:mitochondrion"/>
    <property type="evidence" value="ECO:0007669"/>
    <property type="project" value="TreeGrafter"/>
</dbReference>
<keyword evidence="3" id="KW-0554">One-carbon metabolism</keyword>
<dbReference type="InterPro" id="IPR024072">
    <property type="entry name" value="DHFR-like_dom_sf"/>
</dbReference>
<dbReference type="PROSITE" id="PS51330">
    <property type="entry name" value="DHFR_2"/>
    <property type="match status" value="1"/>
</dbReference>
<name>A0A915E1Q7_9BILA</name>
<evidence type="ECO:0000256" key="4">
    <source>
        <dbReference type="ARBA" id="ARBA00022857"/>
    </source>
</evidence>
<evidence type="ECO:0000313" key="9">
    <source>
        <dbReference type="WBParaSite" id="jg26019"/>
    </source>
</evidence>
<reference evidence="9" key="1">
    <citation type="submission" date="2022-11" db="UniProtKB">
        <authorList>
            <consortium name="WormBaseParasite"/>
        </authorList>
    </citation>
    <scope>IDENTIFICATION</scope>
</reference>
<dbReference type="Gene3D" id="3.40.430.10">
    <property type="entry name" value="Dihydrofolate Reductase, subunit A"/>
    <property type="match status" value="2"/>
</dbReference>
<dbReference type="InterPro" id="IPR001796">
    <property type="entry name" value="DHFR_dom"/>
</dbReference>
<proteinExistence type="predicted"/>
<evidence type="ECO:0000256" key="3">
    <source>
        <dbReference type="ARBA" id="ARBA00022563"/>
    </source>
</evidence>
<dbReference type="PANTHER" id="PTHR48069">
    <property type="entry name" value="DIHYDROFOLATE REDUCTASE"/>
    <property type="match status" value="1"/>
</dbReference>
<comment type="pathway">
    <text evidence="1">Cofactor biosynthesis; tetrahydrofolate biosynthesis; 5,6,7,8-tetrahydrofolate from 7,8-dihydrofolate: step 1/1.</text>
</comment>
<evidence type="ECO:0000256" key="1">
    <source>
        <dbReference type="ARBA" id="ARBA00004903"/>
    </source>
</evidence>
<dbReference type="GO" id="GO:0050661">
    <property type="term" value="F:NADP binding"/>
    <property type="evidence" value="ECO:0007669"/>
    <property type="project" value="InterPro"/>
</dbReference>
<dbReference type="SUPFAM" id="SSF53597">
    <property type="entry name" value="Dihydrofolate reductase-like"/>
    <property type="match status" value="1"/>
</dbReference>
<accession>A0A915E1Q7</accession>
<dbReference type="GO" id="GO:0046452">
    <property type="term" value="P:dihydrofolate metabolic process"/>
    <property type="evidence" value="ECO:0007669"/>
    <property type="project" value="TreeGrafter"/>
</dbReference>
<dbReference type="PANTHER" id="PTHR48069:SF3">
    <property type="entry name" value="DIHYDROFOLATE REDUCTASE"/>
    <property type="match status" value="1"/>
</dbReference>
<evidence type="ECO:0000256" key="2">
    <source>
        <dbReference type="ARBA" id="ARBA00012856"/>
    </source>
</evidence>
<dbReference type="CDD" id="cd00209">
    <property type="entry name" value="DHFR"/>
    <property type="match status" value="1"/>
</dbReference>
<dbReference type="GO" id="GO:0046655">
    <property type="term" value="P:folic acid metabolic process"/>
    <property type="evidence" value="ECO:0007669"/>
    <property type="project" value="TreeGrafter"/>
</dbReference>
<keyword evidence="5" id="KW-0560">Oxidoreductase</keyword>
<evidence type="ECO:0000256" key="5">
    <source>
        <dbReference type="ARBA" id="ARBA00023002"/>
    </source>
</evidence>
<dbReference type="GO" id="GO:0004146">
    <property type="term" value="F:dihydrofolate reductase activity"/>
    <property type="evidence" value="ECO:0007669"/>
    <property type="project" value="UniProtKB-EC"/>
</dbReference>
<dbReference type="WBParaSite" id="jg26019">
    <property type="protein sequence ID" value="jg26019"/>
    <property type="gene ID" value="jg26019"/>
</dbReference>
<dbReference type="Proteomes" id="UP000887574">
    <property type="component" value="Unplaced"/>
</dbReference>
<evidence type="ECO:0000259" key="7">
    <source>
        <dbReference type="PROSITE" id="PS51330"/>
    </source>
</evidence>
<feature type="domain" description="DHFR" evidence="7">
    <location>
        <begin position="1"/>
        <end position="162"/>
    </location>
</feature>
<dbReference type="EC" id="1.5.1.3" evidence="2"/>
<sequence>MNMIVAVDAGFGIAKNNDLPWHLPKEYAHFVQNVGEHPVQASTTQKSHQCCLEQNNGAKIDQQVVIANGLDEALTILTESELFKDRLETIWNIGGKDIYAEGLDHPWMHKLVLTRIDQDYECDLTFPDVKWEQFEKNDDFVGTEEEKYEEKGVIWKVTSYTKKK</sequence>
<comment type="catalytic activity">
    <reaction evidence="6">
        <text>(6S)-5,6,7,8-tetrahydrofolate + NADP(+) = 7,8-dihydrofolate + NADPH + H(+)</text>
        <dbReference type="Rhea" id="RHEA:15009"/>
        <dbReference type="ChEBI" id="CHEBI:15378"/>
        <dbReference type="ChEBI" id="CHEBI:57451"/>
        <dbReference type="ChEBI" id="CHEBI:57453"/>
        <dbReference type="ChEBI" id="CHEBI:57783"/>
        <dbReference type="ChEBI" id="CHEBI:58349"/>
        <dbReference type="EC" id="1.5.1.3"/>
    </reaction>
</comment>
<organism evidence="8 9">
    <name type="scientific">Ditylenchus dipsaci</name>
    <dbReference type="NCBI Taxonomy" id="166011"/>
    <lineage>
        <taxon>Eukaryota</taxon>
        <taxon>Metazoa</taxon>
        <taxon>Ecdysozoa</taxon>
        <taxon>Nematoda</taxon>
        <taxon>Chromadorea</taxon>
        <taxon>Rhabditida</taxon>
        <taxon>Tylenchina</taxon>
        <taxon>Tylenchomorpha</taxon>
        <taxon>Sphaerularioidea</taxon>
        <taxon>Anguinidae</taxon>
        <taxon>Anguininae</taxon>
        <taxon>Ditylenchus</taxon>
    </lineage>
</organism>
<keyword evidence="8" id="KW-1185">Reference proteome</keyword>
<evidence type="ECO:0000313" key="8">
    <source>
        <dbReference type="Proteomes" id="UP000887574"/>
    </source>
</evidence>
<dbReference type="AlphaFoldDB" id="A0A915E1Q7"/>